<dbReference type="SUPFAM" id="SSF103506">
    <property type="entry name" value="Mitochondrial carrier"/>
    <property type="match status" value="1"/>
</dbReference>
<dbReference type="PROSITE" id="PS50920">
    <property type="entry name" value="SOLCAR"/>
    <property type="match status" value="3"/>
</dbReference>
<keyword evidence="13" id="KW-1185">Reference proteome</keyword>
<proteinExistence type="inferred from homology"/>
<dbReference type="InterPro" id="IPR023395">
    <property type="entry name" value="MCP_dom_sf"/>
</dbReference>
<dbReference type="OrthoDB" id="14252at2759"/>
<dbReference type="EMBL" id="QEAO01000001">
    <property type="protein sequence ID" value="TPX37983.1"/>
    <property type="molecule type" value="Genomic_DNA"/>
</dbReference>
<evidence type="ECO:0000256" key="9">
    <source>
        <dbReference type="PROSITE-ProRule" id="PRU00282"/>
    </source>
</evidence>
<dbReference type="GO" id="GO:0031966">
    <property type="term" value="C:mitochondrial membrane"/>
    <property type="evidence" value="ECO:0007669"/>
    <property type="project" value="UniProtKB-SubCell"/>
</dbReference>
<dbReference type="InterPro" id="IPR002067">
    <property type="entry name" value="MCP"/>
</dbReference>
<feature type="transmembrane region" description="Helical" evidence="11">
    <location>
        <begin position="193"/>
        <end position="213"/>
    </location>
</feature>
<evidence type="ECO:0000256" key="1">
    <source>
        <dbReference type="ARBA" id="ARBA00004225"/>
    </source>
</evidence>
<evidence type="ECO:0000256" key="3">
    <source>
        <dbReference type="ARBA" id="ARBA00022448"/>
    </source>
</evidence>
<evidence type="ECO:0000256" key="4">
    <source>
        <dbReference type="ARBA" id="ARBA00022692"/>
    </source>
</evidence>
<accession>A0A507CJP3</accession>
<sequence length="305" mass="33053">MEDKTVTVISPLDFVAGCIGGGAGVLSGHPLDTVKVRLQTEPKKYKNTLFTLRTIIREEKAIGLFKGMSSPLLGAGVINAVLFGVYGTSLRAMSSTPTHPHLSHIFWAGCISGFVNSFISCPMELVKIRLQNQVDKISYAGPLDCIKQIWKAEGMRGFYRGMGSTLWRETPSYGVYFASYEFMVRMAGADGPGISVVPLLMSGGIAGVLAWFVTYPFDRLKTLEQSSPTGSMPRPKSMMDGFRGIIKQEGVRGLFAGFAPTAIRGFVTNAAIFLAVEATVHFFGPDIQEDKNKEIKGVFESAGKA</sequence>
<dbReference type="InterPro" id="IPR018108">
    <property type="entry name" value="MCP_transmembrane"/>
</dbReference>
<comment type="similarity">
    <text evidence="2 10">Belongs to the mitochondrial carrier (TC 2.A.29) family.</text>
</comment>
<evidence type="ECO:0000313" key="13">
    <source>
        <dbReference type="Proteomes" id="UP000319731"/>
    </source>
</evidence>
<comment type="subcellular location">
    <subcellularLocation>
        <location evidence="1">Mitochondrion membrane</location>
        <topology evidence="1">Multi-pass membrane protein</topology>
    </subcellularLocation>
</comment>
<evidence type="ECO:0000256" key="6">
    <source>
        <dbReference type="ARBA" id="ARBA00022989"/>
    </source>
</evidence>
<organism evidence="12 13">
    <name type="scientific">Synchytrium microbalum</name>
    <dbReference type="NCBI Taxonomy" id="1806994"/>
    <lineage>
        <taxon>Eukaryota</taxon>
        <taxon>Fungi</taxon>
        <taxon>Fungi incertae sedis</taxon>
        <taxon>Chytridiomycota</taxon>
        <taxon>Chytridiomycota incertae sedis</taxon>
        <taxon>Chytridiomycetes</taxon>
        <taxon>Synchytriales</taxon>
        <taxon>Synchytriaceae</taxon>
        <taxon>Synchytrium</taxon>
    </lineage>
</organism>
<dbReference type="RefSeq" id="XP_031027698.1">
    <property type="nucleotide sequence ID" value="XM_031166335.1"/>
</dbReference>
<evidence type="ECO:0000313" key="12">
    <source>
        <dbReference type="EMBL" id="TPX37983.1"/>
    </source>
</evidence>
<keyword evidence="5" id="KW-0677">Repeat</keyword>
<dbReference type="AlphaFoldDB" id="A0A507CJP3"/>
<feature type="repeat" description="Solcar" evidence="9">
    <location>
        <begin position="194"/>
        <end position="282"/>
    </location>
</feature>
<evidence type="ECO:0000256" key="11">
    <source>
        <dbReference type="SAM" id="Phobius"/>
    </source>
</evidence>
<dbReference type="PANTHER" id="PTHR45624">
    <property type="entry name" value="MITOCHONDRIAL BASIC AMINO ACIDS TRANSPORTER-RELATED"/>
    <property type="match status" value="1"/>
</dbReference>
<dbReference type="InterPro" id="IPR050567">
    <property type="entry name" value="Mitochondrial_Carrier"/>
</dbReference>
<dbReference type="GeneID" id="42001632"/>
<dbReference type="PRINTS" id="PR00926">
    <property type="entry name" value="MITOCARRIER"/>
</dbReference>
<dbReference type="PANTHER" id="PTHR45624:SF10">
    <property type="entry name" value="SLC (SOLUTE CARRIER) HOMOLOG"/>
    <property type="match status" value="1"/>
</dbReference>
<dbReference type="Gene3D" id="1.50.40.10">
    <property type="entry name" value="Mitochondrial carrier domain"/>
    <property type="match status" value="1"/>
</dbReference>
<dbReference type="Pfam" id="PF00153">
    <property type="entry name" value="Mito_carr"/>
    <property type="match status" value="3"/>
</dbReference>
<feature type="repeat" description="Solcar" evidence="9">
    <location>
        <begin position="100"/>
        <end position="186"/>
    </location>
</feature>
<keyword evidence="6 11" id="KW-1133">Transmembrane helix</keyword>
<comment type="caution">
    <text evidence="12">The sequence shown here is derived from an EMBL/GenBank/DDBJ whole genome shotgun (WGS) entry which is preliminary data.</text>
</comment>
<evidence type="ECO:0000256" key="7">
    <source>
        <dbReference type="ARBA" id="ARBA00023128"/>
    </source>
</evidence>
<name>A0A507CJP3_9FUNG</name>
<dbReference type="GO" id="GO:0022857">
    <property type="term" value="F:transmembrane transporter activity"/>
    <property type="evidence" value="ECO:0007669"/>
    <property type="project" value="TreeGrafter"/>
</dbReference>
<evidence type="ECO:0000256" key="5">
    <source>
        <dbReference type="ARBA" id="ARBA00022737"/>
    </source>
</evidence>
<feature type="transmembrane region" description="Helical" evidence="11">
    <location>
        <begin position="72"/>
        <end position="93"/>
    </location>
</feature>
<evidence type="ECO:0000256" key="10">
    <source>
        <dbReference type="RuleBase" id="RU000488"/>
    </source>
</evidence>
<gene>
    <name evidence="12" type="ORF">SmJEL517_g00406</name>
</gene>
<keyword evidence="7" id="KW-0496">Mitochondrion</keyword>
<protein>
    <submittedName>
        <fullName evidence="12">Uncharacterized protein</fullName>
    </submittedName>
</protein>
<feature type="transmembrane region" description="Helical" evidence="11">
    <location>
        <begin position="105"/>
        <end position="126"/>
    </location>
</feature>
<evidence type="ECO:0000256" key="2">
    <source>
        <dbReference type="ARBA" id="ARBA00006375"/>
    </source>
</evidence>
<keyword evidence="8 9" id="KW-0472">Membrane</keyword>
<reference evidence="12 13" key="1">
    <citation type="journal article" date="2019" name="Sci. Rep.">
        <title>Comparative genomics of chytrid fungi reveal insights into the obligate biotrophic and pathogenic lifestyle of Synchytrium endobioticum.</title>
        <authorList>
            <person name="van de Vossenberg B.T.L.H."/>
            <person name="Warris S."/>
            <person name="Nguyen H.D.T."/>
            <person name="van Gent-Pelzer M.P.E."/>
            <person name="Joly D.L."/>
            <person name="van de Geest H.C."/>
            <person name="Bonants P.J.M."/>
            <person name="Smith D.S."/>
            <person name="Levesque C.A."/>
            <person name="van der Lee T.A.J."/>
        </authorList>
    </citation>
    <scope>NUCLEOTIDE SEQUENCE [LARGE SCALE GENOMIC DNA]</scope>
    <source>
        <strain evidence="12 13">JEL517</strain>
    </source>
</reference>
<dbReference type="Proteomes" id="UP000319731">
    <property type="component" value="Unassembled WGS sequence"/>
</dbReference>
<feature type="repeat" description="Solcar" evidence="9">
    <location>
        <begin position="8"/>
        <end position="92"/>
    </location>
</feature>
<keyword evidence="3 10" id="KW-0813">Transport</keyword>
<keyword evidence="4 9" id="KW-0812">Transmembrane</keyword>
<evidence type="ECO:0000256" key="8">
    <source>
        <dbReference type="ARBA" id="ARBA00023136"/>
    </source>
</evidence>